<proteinExistence type="predicted"/>
<dbReference type="InParanoid" id="E4ZQU1"/>
<organism evidence="2">
    <name type="scientific">Leptosphaeria maculans (strain JN3 / isolate v23.1.3 / race Av1-4-5-6-7-8)</name>
    <name type="common">Blackleg fungus</name>
    <name type="synonym">Phoma lingam</name>
    <dbReference type="NCBI Taxonomy" id="985895"/>
    <lineage>
        <taxon>Eukaryota</taxon>
        <taxon>Fungi</taxon>
        <taxon>Dikarya</taxon>
        <taxon>Ascomycota</taxon>
        <taxon>Pezizomycotina</taxon>
        <taxon>Dothideomycetes</taxon>
        <taxon>Pleosporomycetidae</taxon>
        <taxon>Pleosporales</taxon>
        <taxon>Pleosporineae</taxon>
        <taxon>Leptosphaeriaceae</taxon>
        <taxon>Plenodomus</taxon>
        <taxon>Plenodomus lingam/Leptosphaeria maculans species complex</taxon>
    </lineage>
</organism>
<evidence type="ECO:0000313" key="2">
    <source>
        <dbReference type="Proteomes" id="UP000002668"/>
    </source>
</evidence>
<dbReference type="Proteomes" id="UP000002668">
    <property type="component" value="Genome"/>
</dbReference>
<sequence>MPTYVTVVLGLFHRVLNRTLPALGRNKHNTHYKTHAQPPPHHTTATRSTTTKLTHHLYSQPTPSLPHHTAIQASVYCNLSLSFCAPRGWGRVWYAWDKRGISAECHMFLFLFLDLRSHGYFCSLLCLALASAVYLNDLWKRKSLPVTLAALARCCMMEVQADRSKGLQGVEEKIYSILYPSPPGLSTLAPYRYTPADGTASIQANKFHYIGITWNQWACNHDPVVQVFEFGSELRSVNLANYESRLGMVRGGTWLHGLGFSGAIYPPAGDGTCYV</sequence>
<reference evidence="2" key="1">
    <citation type="journal article" date="2011" name="Nat. Commun.">
        <title>Effector diversification within compartments of the Leptosphaeria maculans genome affected by Repeat-Induced Point mutations.</title>
        <authorList>
            <person name="Rouxel T."/>
            <person name="Grandaubert J."/>
            <person name="Hane J.K."/>
            <person name="Hoede C."/>
            <person name="van de Wouw A.P."/>
            <person name="Couloux A."/>
            <person name="Dominguez V."/>
            <person name="Anthouard V."/>
            <person name="Bally P."/>
            <person name="Bourras S."/>
            <person name="Cozijnsen A.J."/>
            <person name="Ciuffetti L.M."/>
            <person name="Degrave A."/>
            <person name="Dilmaghani A."/>
            <person name="Duret L."/>
            <person name="Fudal I."/>
            <person name="Goodwin S.B."/>
            <person name="Gout L."/>
            <person name="Glaser N."/>
            <person name="Linglin J."/>
            <person name="Kema G.H.J."/>
            <person name="Lapalu N."/>
            <person name="Lawrence C.B."/>
            <person name="May K."/>
            <person name="Meyer M."/>
            <person name="Ollivier B."/>
            <person name="Poulain J."/>
            <person name="Schoch C.L."/>
            <person name="Simon A."/>
            <person name="Spatafora J.W."/>
            <person name="Stachowiak A."/>
            <person name="Turgeon B.G."/>
            <person name="Tyler B.M."/>
            <person name="Vincent D."/>
            <person name="Weissenbach J."/>
            <person name="Amselem J."/>
            <person name="Quesneville H."/>
            <person name="Oliver R.P."/>
            <person name="Wincker P."/>
            <person name="Balesdent M.-H."/>
            <person name="Howlett B.J."/>
        </authorList>
    </citation>
    <scope>NUCLEOTIDE SEQUENCE [LARGE SCALE GENOMIC DNA]</scope>
    <source>
        <strain evidence="2">JN3 / isolate v23.1.3 / race Av1-4-5-6-7-8</strain>
    </source>
</reference>
<dbReference type="VEuPathDB" id="FungiDB:LEMA_P037700.1"/>
<gene>
    <name evidence="1" type="ORF">LEMA_P037700.1</name>
</gene>
<accession>E4ZQU1</accession>
<dbReference type="AlphaFoldDB" id="E4ZQU1"/>
<protein>
    <submittedName>
        <fullName evidence="1">Predicted protein</fullName>
    </submittedName>
</protein>
<evidence type="ECO:0000313" key="1">
    <source>
        <dbReference type="EMBL" id="CBX94096.1"/>
    </source>
</evidence>
<keyword evidence="2" id="KW-1185">Reference proteome</keyword>
<dbReference type="EMBL" id="FP929116">
    <property type="protein sequence ID" value="CBX94096.1"/>
    <property type="molecule type" value="Genomic_DNA"/>
</dbReference>
<name>E4ZQU1_LEPMJ</name>
<dbReference type="HOGENOM" id="CLU_1012184_0_0_1"/>